<keyword evidence="4" id="KW-1185">Reference proteome</keyword>
<dbReference type="EMBL" id="JALJAT010000005">
    <property type="protein sequence ID" value="KAK4469888.1"/>
    <property type="molecule type" value="Genomic_DNA"/>
</dbReference>
<accession>A0AAE1Z9X6</accession>
<feature type="compositionally biased region" description="Polar residues" evidence="1">
    <location>
        <begin position="157"/>
        <end position="187"/>
    </location>
</feature>
<evidence type="ECO:0000256" key="1">
    <source>
        <dbReference type="SAM" id="MobiDB-lite"/>
    </source>
</evidence>
<reference evidence="3" key="2">
    <citation type="journal article" date="2023" name="Infect Dis Poverty">
        <title>Chromosome-scale genome of the human blood fluke Schistosoma mekongi and its implications for public health.</title>
        <authorList>
            <person name="Zhou M."/>
            <person name="Xu L."/>
            <person name="Xu D."/>
            <person name="Chen W."/>
            <person name="Khan J."/>
            <person name="Hu Y."/>
            <person name="Huang H."/>
            <person name="Wei H."/>
            <person name="Zhang Y."/>
            <person name="Chusongsang P."/>
            <person name="Tanasarnprasert K."/>
            <person name="Hu X."/>
            <person name="Limpanont Y."/>
            <person name="Lv Z."/>
        </authorList>
    </citation>
    <scope>NUCLEOTIDE SEQUENCE</scope>
    <source>
        <strain evidence="3">LV_2022a</strain>
    </source>
</reference>
<reference evidence="3" key="1">
    <citation type="submission" date="2022-04" db="EMBL/GenBank/DDBJ databases">
        <authorList>
            <person name="Xu L."/>
            <person name="Lv Z."/>
        </authorList>
    </citation>
    <scope>NUCLEOTIDE SEQUENCE</scope>
    <source>
        <strain evidence="3">LV_2022a</strain>
    </source>
</reference>
<evidence type="ECO:0000256" key="2">
    <source>
        <dbReference type="SAM" id="Phobius"/>
    </source>
</evidence>
<feature type="region of interest" description="Disordered" evidence="1">
    <location>
        <begin position="596"/>
        <end position="625"/>
    </location>
</feature>
<protein>
    <submittedName>
        <fullName evidence="3">Uncharacterized protein</fullName>
    </submittedName>
</protein>
<name>A0AAE1Z9X6_SCHME</name>
<gene>
    <name evidence="3" type="ORF">MN116_006556</name>
</gene>
<feature type="compositionally biased region" description="Basic and acidic residues" evidence="1">
    <location>
        <begin position="335"/>
        <end position="351"/>
    </location>
</feature>
<dbReference type="Proteomes" id="UP001292079">
    <property type="component" value="Unassembled WGS sequence"/>
</dbReference>
<feature type="compositionally biased region" description="Polar residues" evidence="1">
    <location>
        <begin position="317"/>
        <end position="334"/>
    </location>
</feature>
<feature type="compositionally biased region" description="Polar residues" evidence="1">
    <location>
        <begin position="281"/>
        <end position="291"/>
    </location>
</feature>
<feature type="compositionally biased region" description="Basic residues" evidence="1">
    <location>
        <begin position="616"/>
        <end position="625"/>
    </location>
</feature>
<proteinExistence type="predicted"/>
<keyword evidence="2" id="KW-0812">Transmembrane</keyword>
<dbReference type="AlphaFoldDB" id="A0AAE1Z9X6"/>
<feature type="compositionally biased region" description="Polar residues" evidence="1">
    <location>
        <begin position="240"/>
        <end position="266"/>
    </location>
</feature>
<comment type="caution">
    <text evidence="3">The sequence shown here is derived from an EMBL/GenBank/DDBJ whole genome shotgun (WGS) entry which is preliminary data.</text>
</comment>
<feature type="region of interest" description="Disordered" evidence="1">
    <location>
        <begin position="153"/>
        <end position="368"/>
    </location>
</feature>
<sequence length="625" mass="71656">MVNRINLLRWQIYLIFNILLIVFMINCSTLPRTVGKHKTFTNKTDGSNMEVVCILDHDVYCTEHYPGFLFSDGCRKCICKSDGAYCTTMECIYYQLAEINPEEFCRGVIEKNENNASTIQDNKDRNEMDDNYNSTYVYKPENKTDDELTLIDENKQNKQVNTSFDMSENYNEEGNNSKLYTDETTLNDGDDNEKMNFNESSNKRHRSTREAEESGYLPDEDNQKDKLINESMDVFDSKSHPTTSPVNTESITTIGVNQPVNVNNTRSSKEHEKNVEVSVPRSWNATMNNSQRKSRDHTNLNLSNDNEDYYSDYDNGQKLQGNNMSSLQKTLKNSTSEDKPTTDTPDEKLLLDDEGMQNDESSDKSQEEKVIEKIHPLMKHLNDAINSEKLDSLINPTENIVTKELVNVVMNNQNNTNDTSSEASIPNTKNANINENAQQPTSLYKKENVDNIKNKSTDKPDNKLSPPVITNENKDKQNQQNNSSVQDDPNSWVSREITVSSRTVKLPNEKAVKNMHDLFPEGAPALLDVEEKETHSFDDSVHGKHLPLKNPLKSVSFTSNGPEDDVVHKLDDLHRMLKEILHSVEKLKERYLSCHQQQQQQPPFRQPRIKMPFKPTKPKNKFLAF</sequence>
<keyword evidence="2" id="KW-1133">Transmembrane helix</keyword>
<evidence type="ECO:0000313" key="3">
    <source>
        <dbReference type="EMBL" id="KAK4469888.1"/>
    </source>
</evidence>
<feature type="compositionally biased region" description="Low complexity" evidence="1">
    <location>
        <begin position="478"/>
        <end position="491"/>
    </location>
</feature>
<feature type="compositionally biased region" description="Basic and acidic residues" evidence="1">
    <location>
        <begin position="444"/>
        <end position="462"/>
    </location>
</feature>
<keyword evidence="2" id="KW-0472">Membrane</keyword>
<feature type="compositionally biased region" description="Polar residues" evidence="1">
    <location>
        <begin position="418"/>
        <end position="442"/>
    </location>
</feature>
<feature type="region of interest" description="Disordered" evidence="1">
    <location>
        <begin position="413"/>
        <end position="493"/>
    </location>
</feature>
<evidence type="ECO:0000313" key="4">
    <source>
        <dbReference type="Proteomes" id="UP001292079"/>
    </source>
</evidence>
<feature type="transmembrane region" description="Helical" evidence="2">
    <location>
        <begin position="12"/>
        <end position="31"/>
    </location>
</feature>
<organism evidence="3 4">
    <name type="scientific">Schistosoma mekongi</name>
    <name type="common">Parasitic worm</name>
    <dbReference type="NCBI Taxonomy" id="38744"/>
    <lineage>
        <taxon>Eukaryota</taxon>
        <taxon>Metazoa</taxon>
        <taxon>Spiralia</taxon>
        <taxon>Lophotrochozoa</taxon>
        <taxon>Platyhelminthes</taxon>
        <taxon>Trematoda</taxon>
        <taxon>Digenea</taxon>
        <taxon>Strigeidida</taxon>
        <taxon>Schistosomatoidea</taxon>
        <taxon>Schistosomatidae</taxon>
        <taxon>Schistosoma</taxon>
    </lineage>
</organism>